<dbReference type="InterPro" id="IPR050287">
    <property type="entry name" value="MTA/SAH_deaminase"/>
</dbReference>
<reference evidence="3" key="2">
    <citation type="submission" date="2021-04" db="EMBL/GenBank/DDBJ databases">
        <authorList>
            <person name="Gilroy R."/>
        </authorList>
    </citation>
    <scope>NUCLEOTIDE SEQUENCE</scope>
    <source>
        <strain evidence="3">14324</strain>
    </source>
</reference>
<dbReference type="PANTHER" id="PTHR43794">
    <property type="entry name" value="AMINOHYDROLASE SSNA-RELATED"/>
    <property type="match status" value="1"/>
</dbReference>
<dbReference type="EMBL" id="DXBU01000090">
    <property type="protein sequence ID" value="HIZ22361.1"/>
    <property type="molecule type" value="Genomic_DNA"/>
</dbReference>
<dbReference type="InterPro" id="IPR032466">
    <property type="entry name" value="Metal_Hydrolase"/>
</dbReference>
<protein>
    <submittedName>
        <fullName evidence="3">Amidohydrolase family protein</fullName>
    </submittedName>
</protein>
<comment type="caution">
    <text evidence="3">The sequence shown here is derived from an EMBL/GenBank/DDBJ whole genome shotgun (WGS) entry which is preliminary data.</text>
</comment>
<dbReference type="Pfam" id="PF01979">
    <property type="entry name" value="Amidohydro_1"/>
    <property type="match status" value="1"/>
</dbReference>
<organism evidence="3 4">
    <name type="scientific">Candidatus Blautia faecigallinarum</name>
    <dbReference type="NCBI Taxonomy" id="2838488"/>
    <lineage>
        <taxon>Bacteria</taxon>
        <taxon>Bacillati</taxon>
        <taxon>Bacillota</taxon>
        <taxon>Clostridia</taxon>
        <taxon>Lachnospirales</taxon>
        <taxon>Lachnospiraceae</taxon>
        <taxon>Blautia</taxon>
    </lineage>
</organism>
<dbReference type="Gene3D" id="3.20.20.140">
    <property type="entry name" value="Metal-dependent hydrolases"/>
    <property type="match status" value="1"/>
</dbReference>
<accession>A0A9D2DSL2</accession>
<evidence type="ECO:0000256" key="1">
    <source>
        <dbReference type="ARBA" id="ARBA00022801"/>
    </source>
</evidence>
<dbReference type="Gene3D" id="2.30.40.10">
    <property type="entry name" value="Urease, subunit C, domain 1"/>
    <property type="match status" value="1"/>
</dbReference>
<proteinExistence type="predicted"/>
<dbReference type="InterPro" id="IPR006680">
    <property type="entry name" value="Amidohydro-rel"/>
</dbReference>
<dbReference type="PANTHER" id="PTHR43794:SF11">
    <property type="entry name" value="AMIDOHYDROLASE-RELATED DOMAIN-CONTAINING PROTEIN"/>
    <property type="match status" value="1"/>
</dbReference>
<gene>
    <name evidence="3" type="ORF">IAA21_06135</name>
</gene>
<feature type="domain" description="Amidohydrolase-related" evidence="2">
    <location>
        <begin position="62"/>
        <end position="410"/>
    </location>
</feature>
<evidence type="ECO:0000313" key="3">
    <source>
        <dbReference type="EMBL" id="HIZ22361.1"/>
    </source>
</evidence>
<reference evidence="3" key="1">
    <citation type="journal article" date="2021" name="PeerJ">
        <title>Extensive microbial diversity within the chicken gut microbiome revealed by metagenomics and culture.</title>
        <authorList>
            <person name="Gilroy R."/>
            <person name="Ravi A."/>
            <person name="Getino M."/>
            <person name="Pursley I."/>
            <person name="Horton D.L."/>
            <person name="Alikhan N.F."/>
            <person name="Baker D."/>
            <person name="Gharbi K."/>
            <person name="Hall N."/>
            <person name="Watson M."/>
            <person name="Adriaenssens E.M."/>
            <person name="Foster-Nyarko E."/>
            <person name="Jarju S."/>
            <person name="Secka A."/>
            <person name="Antonio M."/>
            <person name="Oren A."/>
            <person name="Chaudhuri R.R."/>
            <person name="La Ragione R."/>
            <person name="Hildebrand F."/>
            <person name="Pallen M.J."/>
        </authorList>
    </citation>
    <scope>NUCLEOTIDE SEQUENCE</scope>
    <source>
        <strain evidence="3">14324</strain>
    </source>
</reference>
<keyword evidence="1" id="KW-0378">Hydrolase</keyword>
<dbReference type="AlphaFoldDB" id="A0A9D2DSL2"/>
<dbReference type="GO" id="GO:0016810">
    <property type="term" value="F:hydrolase activity, acting on carbon-nitrogen (but not peptide) bonds"/>
    <property type="evidence" value="ECO:0007669"/>
    <property type="project" value="InterPro"/>
</dbReference>
<dbReference type="SUPFAM" id="SSF51556">
    <property type="entry name" value="Metallo-dependent hydrolases"/>
    <property type="match status" value="1"/>
</dbReference>
<dbReference type="InterPro" id="IPR011059">
    <property type="entry name" value="Metal-dep_hydrolase_composite"/>
</dbReference>
<dbReference type="SUPFAM" id="SSF51338">
    <property type="entry name" value="Composite domain of metallo-dependent hydrolases"/>
    <property type="match status" value="1"/>
</dbReference>
<dbReference type="Proteomes" id="UP000824041">
    <property type="component" value="Unassembled WGS sequence"/>
</dbReference>
<name>A0A9D2DSL2_9FIRM</name>
<sequence length="441" mass="48194">MKKKTCDILIENASCLLPSMEVEEELSIAIDKGRILDILPYKEGQAAYQGKETVSGRGKLWMPGLIDGHMHTGQQLLRGKVLDELPMIWTRIMLPFESSLTPEKMRLSASLAALEMIKGGTAGFVESGSYFMEEAAGVYERSGLRGALSCSTMDQGNFPDSIRQTGTEAMAAADRLYDRFHGKGNLKVFYSLRALMNCSPALITGTAEKAAERNTFLQAHMNEYPGEVNYTLEKYRMRPVEYLDSLRVLDENFIAAHGILLSPGEQDLLAEKGAKAVHCPFSNCAKGVPETPALLKKKICVGLGTDGAAHGGLSLWNEMKIFRSVMNAFWGVKNADPAVMPAGTILSMATGNGGELLGEKGSLGFLKKGACADLISIDFYQPHLYPTGNPVNTLLECVTTADVSDSMVNGRFLMRDREVLTLDEERILWEARAFTEGRAGL</sequence>
<evidence type="ECO:0000259" key="2">
    <source>
        <dbReference type="Pfam" id="PF01979"/>
    </source>
</evidence>
<evidence type="ECO:0000313" key="4">
    <source>
        <dbReference type="Proteomes" id="UP000824041"/>
    </source>
</evidence>